<accession>A0AAV7WJZ0</accession>
<protein>
    <submittedName>
        <fullName evidence="2">Uncharacterized protein</fullName>
    </submittedName>
</protein>
<dbReference type="AlphaFoldDB" id="A0AAV7WJZ0"/>
<gene>
    <name evidence="2" type="ORF">NDU88_000769</name>
</gene>
<proteinExistence type="predicted"/>
<organism evidence="2 3">
    <name type="scientific">Pleurodeles waltl</name>
    <name type="common">Iberian ribbed newt</name>
    <dbReference type="NCBI Taxonomy" id="8319"/>
    <lineage>
        <taxon>Eukaryota</taxon>
        <taxon>Metazoa</taxon>
        <taxon>Chordata</taxon>
        <taxon>Craniata</taxon>
        <taxon>Vertebrata</taxon>
        <taxon>Euteleostomi</taxon>
        <taxon>Amphibia</taxon>
        <taxon>Batrachia</taxon>
        <taxon>Caudata</taxon>
        <taxon>Salamandroidea</taxon>
        <taxon>Salamandridae</taxon>
        <taxon>Pleurodelinae</taxon>
        <taxon>Pleurodeles</taxon>
    </lineage>
</organism>
<comment type="caution">
    <text evidence="2">The sequence shown here is derived from an EMBL/GenBank/DDBJ whole genome shotgun (WGS) entry which is preliminary data.</text>
</comment>
<evidence type="ECO:0000256" key="1">
    <source>
        <dbReference type="SAM" id="MobiDB-lite"/>
    </source>
</evidence>
<evidence type="ECO:0000313" key="3">
    <source>
        <dbReference type="Proteomes" id="UP001066276"/>
    </source>
</evidence>
<name>A0AAV7WJZ0_PLEWA</name>
<keyword evidence="3" id="KW-1185">Reference proteome</keyword>
<feature type="compositionally biased region" description="Basic and acidic residues" evidence="1">
    <location>
        <begin position="37"/>
        <end position="48"/>
    </location>
</feature>
<feature type="compositionally biased region" description="Acidic residues" evidence="1">
    <location>
        <begin position="27"/>
        <end position="36"/>
    </location>
</feature>
<dbReference type="EMBL" id="JANPWB010000001">
    <property type="protein sequence ID" value="KAJ1213130.1"/>
    <property type="molecule type" value="Genomic_DNA"/>
</dbReference>
<feature type="region of interest" description="Disordered" evidence="1">
    <location>
        <begin position="1"/>
        <end position="90"/>
    </location>
</feature>
<evidence type="ECO:0000313" key="2">
    <source>
        <dbReference type="EMBL" id="KAJ1213130.1"/>
    </source>
</evidence>
<reference evidence="2" key="1">
    <citation type="journal article" date="2022" name="bioRxiv">
        <title>Sequencing and chromosome-scale assembly of the giantPleurodeles waltlgenome.</title>
        <authorList>
            <person name="Brown T."/>
            <person name="Elewa A."/>
            <person name="Iarovenko S."/>
            <person name="Subramanian E."/>
            <person name="Araus A.J."/>
            <person name="Petzold A."/>
            <person name="Susuki M."/>
            <person name="Suzuki K.-i.T."/>
            <person name="Hayashi T."/>
            <person name="Toyoda A."/>
            <person name="Oliveira C."/>
            <person name="Osipova E."/>
            <person name="Leigh N.D."/>
            <person name="Simon A."/>
            <person name="Yun M.H."/>
        </authorList>
    </citation>
    <scope>NUCLEOTIDE SEQUENCE</scope>
    <source>
        <strain evidence="2">20211129_DDA</strain>
        <tissue evidence="2">Liver</tissue>
    </source>
</reference>
<sequence length="90" mass="9484">MASAEFEERRRSPDPSDAMSGATGSFDAEDEASDDQDQSHESEGEKNATAEQEGSEEEIGKGKAQGSETLVGGSLSEADVQEETPSLDVM</sequence>
<dbReference type="Proteomes" id="UP001066276">
    <property type="component" value="Chromosome 1_1"/>
</dbReference>
<feature type="compositionally biased region" description="Basic and acidic residues" evidence="1">
    <location>
        <begin position="1"/>
        <end position="14"/>
    </location>
</feature>